<feature type="transmembrane region" description="Helical" evidence="1">
    <location>
        <begin position="7"/>
        <end position="25"/>
    </location>
</feature>
<keyword evidence="2" id="KW-0496">Mitochondrion</keyword>
<sequence>MLEHKEAIIYHFSWAGFFLGFHTLGLSVHNDVMLAFGTPEKQILIGLRLINVYNLLMVRPYMVLMYSSLRQMIQH</sequence>
<keyword evidence="1" id="KW-0812">Transmembrane</keyword>
<dbReference type="InterPro" id="IPR036408">
    <property type="entry name" value="PSI_PsaA/B_sf"/>
</dbReference>
<organism evidence="2">
    <name type="scientific">Picea glauca</name>
    <name type="common">White spruce</name>
    <name type="synonym">Pinus glauca</name>
    <dbReference type="NCBI Taxonomy" id="3330"/>
    <lineage>
        <taxon>Eukaryota</taxon>
        <taxon>Viridiplantae</taxon>
        <taxon>Streptophyta</taxon>
        <taxon>Embryophyta</taxon>
        <taxon>Tracheophyta</taxon>
        <taxon>Spermatophyta</taxon>
        <taxon>Pinopsida</taxon>
        <taxon>Pinidae</taxon>
        <taxon>Conifers I</taxon>
        <taxon>Pinales</taxon>
        <taxon>Pinaceae</taxon>
        <taxon>Picea</taxon>
    </lineage>
</organism>
<dbReference type="InterPro" id="IPR001280">
    <property type="entry name" value="PSI_PsaA/B"/>
</dbReference>
<name>A0A101LX65_PICGL</name>
<dbReference type="AlphaFoldDB" id="A0A101LX65"/>
<feature type="transmembrane region" description="Helical" evidence="1">
    <location>
        <begin position="45"/>
        <end position="66"/>
    </location>
</feature>
<comment type="caution">
    <text evidence="2">The sequence shown here is derived from an EMBL/GenBank/DDBJ whole genome shotgun (WGS) entry which is preliminary data.</text>
</comment>
<dbReference type="PANTHER" id="PTHR30128">
    <property type="entry name" value="OUTER MEMBRANE PROTEIN, OMPA-RELATED"/>
    <property type="match status" value="1"/>
</dbReference>
<gene>
    <name evidence="2" type="primary">psaB</name>
    <name evidence="2" type="ORF">ABT39_MTgene6013</name>
</gene>
<dbReference type="GO" id="GO:0009535">
    <property type="term" value="C:chloroplast thylakoid membrane"/>
    <property type="evidence" value="ECO:0007669"/>
    <property type="project" value="TreeGrafter"/>
</dbReference>
<dbReference type="EMBL" id="LKAM01000008">
    <property type="protein sequence ID" value="KUM47009.1"/>
    <property type="molecule type" value="Genomic_DNA"/>
</dbReference>
<dbReference type="GO" id="GO:0015979">
    <property type="term" value="P:photosynthesis"/>
    <property type="evidence" value="ECO:0007669"/>
    <property type="project" value="InterPro"/>
</dbReference>
<dbReference type="Gene3D" id="1.20.1130.10">
    <property type="entry name" value="Photosystem I PsaA/PsaB"/>
    <property type="match status" value="1"/>
</dbReference>
<accession>A0A101LX65</accession>
<evidence type="ECO:0000256" key="1">
    <source>
        <dbReference type="SAM" id="Phobius"/>
    </source>
</evidence>
<dbReference type="PANTHER" id="PTHR30128:SF19">
    <property type="entry name" value="PHOTOSYSTEM I P700 CHLOROPHYLL A APOPROTEIN A1-RELATED"/>
    <property type="match status" value="1"/>
</dbReference>
<dbReference type="SUPFAM" id="SSF81558">
    <property type="entry name" value="Photosystem I subunits PsaA/PsaB"/>
    <property type="match status" value="1"/>
</dbReference>
<geneLocation type="mitochondrion" evidence="2"/>
<keyword evidence="1" id="KW-0472">Membrane</keyword>
<proteinExistence type="predicted"/>
<keyword evidence="1" id="KW-1133">Transmembrane helix</keyword>
<dbReference type="Pfam" id="PF00223">
    <property type="entry name" value="PsaA_PsaB"/>
    <property type="match status" value="1"/>
</dbReference>
<evidence type="ECO:0000313" key="2">
    <source>
        <dbReference type="EMBL" id="KUM47009.1"/>
    </source>
</evidence>
<protein>
    <submittedName>
        <fullName evidence="2">Photosystem I P700 chlorophyll a apoprotein A2</fullName>
    </submittedName>
</protein>
<reference evidence="2" key="1">
    <citation type="journal article" date="2015" name="Genome Biol. Evol.">
        <title>Organellar Genomes of White Spruce (Picea glauca): Assembly and Annotation.</title>
        <authorList>
            <person name="Jackman S.D."/>
            <person name="Warren R.L."/>
            <person name="Gibb E.A."/>
            <person name="Vandervalk B.P."/>
            <person name="Mohamadi H."/>
            <person name="Chu J."/>
            <person name="Raymond A."/>
            <person name="Pleasance S."/>
            <person name="Coope R."/>
            <person name="Wildung M.R."/>
            <person name="Ritland C.E."/>
            <person name="Bousquet J."/>
            <person name="Jones S.J."/>
            <person name="Bohlmann J."/>
            <person name="Birol I."/>
        </authorList>
    </citation>
    <scope>NUCLEOTIDE SEQUENCE [LARGE SCALE GENOMIC DNA]</scope>
    <source>
        <tissue evidence="2">Flushing bud</tissue>
    </source>
</reference>